<keyword evidence="5" id="KW-1185">Reference proteome</keyword>
<proteinExistence type="predicted"/>
<gene>
    <name evidence="3" type="ORF">ARMA_0145</name>
    <name evidence="4" type="ORF">SE16_07395</name>
</gene>
<dbReference type="SUPFAM" id="SSF158682">
    <property type="entry name" value="TerB-like"/>
    <property type="match status" value="1"/>
</dbReference>
<dbReference type="Gene3D" id="1.10.3680.10">
    <property type="entry name" value="TerB-like"/>
    <property type="match status" value="1"/>
</dbReference>
<dbReference type="EMBL" id="LGKN01000004">
    <property type="protein sequence ID" value="KPL88581.1"/>
    <property type="molecule type" value="Genomic_DNA"/>
</dbReference>
<dbReference type="OrthoDB" id="1261251at2"/>
<dbReference type="STRING" id="872965.SE16_07395"/>
<evidence type="ECO:0008006" key="7">
    <source>
        <dbReference type="Google" id="ProtNLM"/>
    </source>
</evidence>
<feature type="domain" description="Zinc-ribbon 15" evidence="2">
    <location>
        <begin position="22"/>
        <end position="70"/>
    </location>
</feature>
<reference evidence="5" key="3">
    <citation type="submission" date="2015-08" db="EMBL/GenBank/DDBJ databases">
        <title>Draft Genome Sequence of a Heterotrophic Facultative Anaerobic Bacterium Ardenticatena maritima Strain 110S.</title>
        <authorList>
            <person name="Kawaichi S."/>
            <person name="Yoshida T."/>
            <person name="Sako Y."/>
            <person name="Nakamura R."/>
        </authorList>
    </citation>
    <scope>NUCLEOTIDE SEQUENCE [LARGE SCALE GENOMIC DNA]</scope>
    <source>
        <strain evidence="5">110S</strain>
    </source>
</reference>
<dbReference type="Pfam" id="PF17032">
    <property type="entry name" value="Zn_ribbon_15"/>
    <property type="match status" value="1"/>
</dbReference>
<comment type="caution">
    <text evidence="3">The sequence shown here is derived from an EMBL/GenBank/DDBJ whole genome shotgun (WGS) entry which is preliminary data.</text>
</comment>
<dbReference type="InterPro" id="IPR031493">
    <property type="entry name" value="Zinc_ribbon_15"/>
</dbReference>
<organism evidence="3 5">
    <name type="scientific">Ardenticatena maritima</name>
    <dbReference type="NCBI Taxonomy" id="872965"/>
    <lineage>
        <taxon>Bacteria</taxon>
        <taxon>Bacillati</taxon>
        <taxon>Chloroflexota</taxon>
        <taxon>Ardenticatenia</taxon>
        <taxon>Ardenticatenales</taxon>
        <taxon>Ardenticatenaceae</taxon>
        <taxon>Ardenticatena</taxon>
    </lineage>
</organism>
<dbReference type="Pfam" id="PF05099">
    <property type="entry name" value="TerB"/>
    <property type="match status" value="1"/>
</dbReference>
<sequence length="212" mass="24189">MIAFILFGTRGVTTTKASGDFFCPACESRQPYKHQIVRRYFTLYFIPLLPLETLGEYIECQTCKGTYKLNVLNYDPDQAAKRFWQKFQQVTRDVLFLMARTNDRIYLEQIRTICAFSEHALGLSSTPQETQREILAMETSPRAVVDALTEIATDLNDKGKELILRGAFLVALADGDLSEEEMKFITAIGLALQMSQYHVRAVLDEVIEKLNE</sequence>
<feature type="domain" description="Co-chaperone DjlA N-terminal" evidence="1">
    <location>
        <begin position="96"/>
        <end position="198"/>
    </location>
</feature>
<evidence type="ECO:0000259" key="1">
    <source>
        <dbReference type="Pfam" id="PF05099"/>
    </source>
</evidence>
<reference evidence="4 6" key="2">
    <citation type="submission" date="2015-07" db="EMBL/GenBank/DDBJ databases">
        <title>Whole genome sequence of Ardenticatena maritima DSM 23922.</title>
        <authorList>
            <person name="Hemp J."/>
            <person name="Ward L.M."/>
            <person name="Pace L.A."/>
            <person name="Fischer W.W."/>
        </authorList>
    </citation>
    <scope>NUCLEOTIDE SEQUENCE [LARGE SCALE GENOMIC DNA]</scope>
    <source>
        <strain evidence="4 6">110S</strain>
    </source>
</reference>
<evidence type="ECO:0000313" key="5">
    <source>
        <dbReference type="Proteomes" id="UP000037784"/>
    </source>
</evidence>
<evidence type="ECO:0000313" key="6">
    <source>
        <dbReference type="Proteomes" id="UP000050502"/>
    </source>
</evidence>
<dbReference type="EMBL" id="BBZA01000009">
    <property type="protein sequence ID" value="GAP61722.1"/>
    <property type="molecule type" value="Genomic_DNA"/>
</dbReference>
<dbReference type="InterPro" id="IPR029024">
    <property type="entry name" value="TerB-like"/>
</dbReference>
<dbReference type="Proteomes" id="UP000050502">
    <property type="component" value="Unassembled WGS sequence"/>
</dbReference>
<evidence type="ECO:0000313" key="4">
    <source>
        <dbReference type="EMBL" id="KPL88581.1"/>
    </source>
</evidence>
<dbReference type="Proteomes" id="UP000037784">
    <property type="component" value="Unassembled WGS sequence"/>
</dbReference>
<dbReference type="RefSeq" id="WP_054491671.1">
    <property type="nucleotide sequence ID" value="NZ_BBZA01000009.1"/>
</dbReference>
<evidence type="ECO:0000313" key="3">
    <source>
        <dbReference type="EMBL" id="GAP61722.1"/>
    </source>
</evidence>
<evidence type="ECO:0000259" key="2">
    <source>
        <dbReference type="Pfam" id="PF17032"/>
    </source>
</evidence>
<dbReference type="CDD" id="cd07177">
    <property type="entry name" value="terB_like"/>
    <property type="match status" value="1"/>
</dbReference>
<dbReference type="InParanoid" id="A0A0M8K6H6"/>
<protein>
    <recommendedName>
        <fullName evidence="7">Zinc-ribbon 15 domain-containing protein</fullName>
    </recommendedName>
</protein>
<accession>A0A0M8K6H6</accession>
<dbReference type="AlphaFoldDB" id="A0A0M8K6H6"/>
<dbReference type="InterPro" id="IPR007791">
    <property type="entry name" value="DjlA_N"/>
</dbReference>
<reference evidence="3 5" key="1">
    <citation type="journal article" date="2015" name="Genome Announc.">
        <title>Draft Genome Sequence of a Heterotrophic Facultative Anaerobic Thermophilic Bacterium, Ardenticatena maritima Strain 110ST.</title>
        <authorList>
            <person name="Kawaichi S."/>
            <person name="Yoshida T."/>
            <person name="Sako Y."/>
            <person name="Nakamura R."/>
        </authorList>
    </citation>
    <scope>NUCLEOTIDE SEQUENCE [LARGE SCALE GENOMIC DNA]</scope>
    <source>
        <strain evidence="3 5">110S</strain>
    </source>
</reference>
<name>A0A0M8K6H6_9CHLR</name>